<protein>
    <submittedName>
        <fullName evidence="1">Uncharacterized protein</fullName>
    </submittedName>
</protein>
<proteinExistence type="predicted"/>
<name>A0A388KQ55_CHABU</name>
<dbReference type="Proteomes" id="UP000265515">
    <property type="component" value="Unassembled WGS sequence"/>
</dbReference>
<keyword evidence="2" id="KW-1185">Reference proteome</keyword>
<organism evidence="1 2">
    <name type="scientific">Chara braunii</name>
    <name type="common">Braun's stonewort</name>
    <dbReference type="NCBI Taxonomy" id="69332"/>
    <lineage>
        <taxon>Eukaryota</taxon>
        <taxon>Viridiplantae</taxon>
        <taxon>Streptophyta</taxon>
        <taxon>Charophyceae</taxon>
        <taxon>Charales</taxon>
        <taxon>Characeae</taxon>
        <taxon>Chara</taxon>
    </lineage>
</organism>
<evidence type="ECO:0000313" key="2">
    <source>
        <dbReference type="Proteomes" id="UP000265515"/>
    </source>
</evidence>
<accession>A0A388KQ55</accession>
<evidence type="ECO:0000313" key="1">
    <source>
        <dbReference type="EMBL" id="GBG72176.1"/>
    </source>
</evidence>
<comment type="caution">
    <text evidence="1">The sequence shown here is derived from an EMBL/GenBank/DDBJ whole genome shotgun (WGS) entry which is preliminary data.</text>
</comment>
<dbReference type="AlphaFoldDB" id="A0A388KQ55"/>
<gene>
    <name evidence="1" type="ORF">CBR_g11109</name>
</gene>
<reference evidence="1 2" key="1">
    <citation type="journal article" date="2018" name="Cell">
        <title>The Chara Genome: Secondary Complexity and Implications for Plant Terrestrialization.</title>
        <authorList>
            <person name="Nishiyama T."/>
            <person name="Sakayama H."/>
            <person name="Vries J.D."/>
            <person name="Buschmann H."/>
            <person name="Saint-Marcoux D."/>
            <person name="Ullrich K.K."/>
            <person name="Haas F.B."/>
            <person name="Vanderstraeten L."/>
            <person name="Becker D."/>
            <person name="Lang D."/>
            <person name="Vosolsobe S."/>
            <person name="Rombauts S."/>
            <person name="Wilhelmsson P.K.I."/>
            <person name="Janitza P."/>
            <person name="Kern R."/>
            <person name="Heyl A."/>
            <person name="Rumpler F."/>
            <person name="Villalobos L.I.A.C."/>
            <person name="Clay J.M."/>
            <person name="Skokan R."/>
            <person name="Toyoda A."/>
            <person name="Suzuki Y."/>
            <person name="Kagoshima H."/>
            <person name="Schijlen E."/>
            <person name="Tajeshwar N."/>
            <person name="Catarino B."/>
            <person name="Hetherington A.J."/>
            <person name="Saltykova A."/>
            <person name="Bonnot C."/>
            <person name="Breuninger H."/>
            <person name="Symeonidi A."/>
            <person name="Radhakrishnan G.V."/>
            <person name="Van Nieuwerburgh F."/>
            <person name="Deforce D."/>
            <person name="Chang C."/>
            <person name="Karol K.G."/>
            <person name="Hedrich R."/>
            <person name="Ulvskov P."/>
            <person name="Glockner G."/>
            <person name="Delwiche C.F."/>
            <person name="Petrasek J."/>
            <person name="Van de Peer Y."/>
            <person name="Friml J."/>
            <person name="Beilby M."/>
            <person name="Dolan L."/>
            <person name="Kohara Y."/>
            <person name="Sugano S."/>
            <person name="Fujiyama A."/>
            <person name="Delaux P.-M."/>
            <person name="Quint M."/>
            <person name="TheiBen G."/>
            <person name="Hagemann M."/>
            <person name="Harholt J."/>
            <person name="Dunand C."/>
            <person name="Zachgo S."/>
            <person name="Langdale J."/>
            <person name="Maumus F."/>
            <person name="Straeten D.V.D."/>
            <person name="Gould S.B."/>
            <person name="Rensing S.A."/>
        </authorList>
    </citation>
    <scope>NUCLEOTIDE SEQUENCE [LARGE SCALE GENOMIC DNA]</scope>
    <source>
        <strain evidence="1 2">S276</strain>
    </source>
</reference>
<sequence>MGKIRSPLSGNFVEAPGALPFLRRAPAPAAAVGLLLAVYEIPVLASSAVYEIPVQAFSCVCAIPCIWARIDERGASTWRC</sequence>
<dbReference type="EMBL" id="BFEA01000160">
    <property type="protein sequence ID" value="GBG72176.1"/>
    <property type="molecule type" value="Genomic_DNA"/>
</dbReference>
<dbReference type="Gramene" id="GBG72176">
    <property type="protein sequence ID" value="GBG72176"/>
    <property type="gene ID" value="CBR_g11109"/>
</dbReference>